<evidence type="ECO:0000313" key="1">
    <source>
        <dbReference type="EMBL" id="VDN37632.1"/>
    </source>
</evidence>
<reference evidence="1 2" key="1">
    <citation type="submission" date="2018-11" db="EMBL/GenBank/DDBJ databases">
        <authorList>
            <consortium name="Pathogen Informatics"/>
        </authorList>
    </citation>
    <scope>NUCLEOTIDE SEQUENCE [LARGE SCALE GENOMIC DNA]</scope>
</reference>
<dbReference type="EMBL" id="UYRU01091351">
    <property type="protein sequence ID" value="VDN37632.1"/>
    <property type="molecule type" value="Genomic_DNA"/>
</dbReference>
<protein>
    <submittedName>
        <fullName evidence="1">Uncharacterized protein</fullName>
    </submittedName>
</protein>
<name>A0A3P7R0H8_DIBLA</name>
<sequence>MVQEVEGGVFVVVEFLDQAFNFGQGILIFAVFGIDTELIVTPISRLLTDYCLSKVFSFTDFHDWLWARHLTKSREATLSLLLALEEAGIVRRLNPISGPALFRNPSSIGTEDRLNFKKRASLFQYLAR</sequence>
<dbReference type="AlphaFoldDB" id="A0A3P7R0H8"/>
<dbReference type="Proteomes" id="UP000281553">
    <property type="component" value="Unassembled WGS sequence"/>
</dbReference>
<keyword evidence="2" id="KW-1185">Reference proteome</keyword>
<accession>A0A3P7R0H8</accession>
<gene>
    <name evidence="1" type="ORF">DILT_LOCUS17376</name>
</gene>
<proteinExistence type="predicted"/>
<organism evidence="1 2">
    <name type="scientific">Dibothriocephalus latus</name>
    <name type="common">Fish tapeworm</name>
    <name type="synonym">Diphyllobothrium latum</name>
    <dbReference type="NCBI Taxonomy" id="60516"/>
    <lineage>
        <taxon>Eukaryota</taxon>
        <taxon>Metazoa</taxon>
        <taxon>Spiralia</taxon>
        <taxon>Lophotrochozoa</taxon>
        <taxon>Platyhelminthes</taxon>
        <taxon>Cestoda</taxon>
        <taxon>Eucestoda</taxon>
        <taxon>Diphyllobothriidea</taxon>
        <taxon>Diphyllobothriidae</taxon>
        <taxon>Dibothriocephalus</taxon>
    </lineage>
</organism>
<dbReference type="OrthoDB" id="2133778at2759"/>
<evidence type="ECO:0000313" key="2">
    <source>
        <dbReference type="Proteomes" id="UP000281553"/>
    </source>
</evidence>